<accession>A0A392UZS6</accession>
<comment type="caution">
    <text evidence="1">The sequence shown here is derived from an EMBL/GenBank/DDBJ whole genome shotgun (WGS) entry which is preliminary data.</text>
</comment>
<evidence type="ECO:0000313" key="2">
    <source>
        <dbReference type="Proteomes" id="UP000265520"/>
    </source>
</evidence>
<keyword evidence="2" id="KW-1185">Reference proteome</keyword>
<proteinExistence type="predicted"/>
<reference evidence="1 2" key="1">
    <citation type="journal article" date="2018" name="Front. Plant Sci.">
        <title>Red Clover (Trifolium pratense) and Zigzag Clover (T. medium) - A Picture of Genomic Similarities and Differences.</title>
        <authorList>
            <person name="Dluhosova J."/>
            <person name="Istvanek J."/>
            <person name="Nedelnik J."/>
            <person name="Repkova J."/>
        </authorList>
    </citation>
    <scope>NUCLEOTIDE SEQUENCE [LARGE SCALE GENOMIC DNA]</scope>
    <source>
        <strain evidence="2">cv. 10/8</strain>
        <tissue evidence="1">Leaf</tissue>
    </source>
</reference>
<protein>
    <submittedName>
        <fullName evidence="1">Uncharacterized protein</fullName>
    </submittedName>
</protein>
<dbReference type="AlphaFoldDB" id="A0A392UZS6"/>
<name>A0A392UZS6_9FABA</name>
<dbReference type="Proteomes" id="UP000265520">
    <property type="component" value="Unassembled WGS sequence"/>
</dbReference>
<sequence length="47" mass="5440">MSRDVHESELSRLSNIVRSGVNLSNRLWELLEEEWLKQVFVVEASPG</sequence>
<organism evidence="1 2">
    <name type="scientific">Trifolium medium</name>
    <dbReference type="NCBI Taxonomy" id="97028"/>
    <lineage>
        <taxon>Eukaryota</taxon>
        <taxon>Viridiplantae</taxon>
        <taxon>Streptophyta</taxon>
        <taxon>Embryophyta</taxon>
        <taxon>Tracheophyta</taxon>
        <taxon>Spermatophyta</taxon>
        <taxon>Magnoliopsida</taxon>
        <taxon>eudicotyledons</taxon>
        <taxon>Gunneridae</taxon>
        <taxon>Pentapetalae</taxon>
        <taxon>rosids</taxon>
        <taxon>fabids</taxon>
        <taxon>Fabales</taxon>
        <taxon>Fabaceae</taxon>
        <taxon>Papilionoideae</taxon>
        <taxon>50 kb inversion clade</taxon>
        <taxon>NPAAA clade</taxon>
        <taxon>Hologalegina</taxon>
        <taxon>IRL clade</taxon>
        <taxon>Trifolieae</taxon>
        <taxon>Trifolium</taxon>
    </lineage>
</organism>
<evidence type="ECO:0000313" key="1">
    <source>
        <dbReference type="EMBL" id="MCI80499.1"/>
    </source>
</evidence>
<dbReference type="EMBL" id="LXQA010997074">
    <property type="protein sequence ID" value="MCI80499.1"/>
    <property type="molecule type" value="Genomic_DNA"/>
</dbReference>
<feature type="non-terminal residue" evidence="1">
    <location>
        <position position="47"/>
    </location>
</feature>